<sequence length="233" mass="27040">MLIAGHQPEYLPYIGFFIKMMLCDEFVIVDHVQFNKKTWQNRNRIQTAQGELLLTVPVLSKEHFHQAINEVRINNNENWQRKNWQSIMLNYKKAPFFDIYKGFFEDLYSKNWEMLAELNEAIIRYIAGQLKIEKKVLKSSELGITGQKTDLLIDLCKKMNADAYLSGNGGHIYVDDAKMQAQGIASRYADFKHPSYKQLHEPFMPNMSVIDLLFNLGSEKSREIILNSGRVSA</sequence>
<evidence type="ECO:0000313" key="1">
    <source>
        <dbReference type="EMBL" id="KAF0135222.1"/>
    </source>
</evidence>
<evidence type="ECO:0000313" key="2">
    <source>
        <dbReference type="Proteomes" id="UP000488506"/>
    </source>
</evidence>
<name>A0A833P0I7_UNCSA</name>
<gene>
    <name evidence="1" type="ORF">FD145_48</name>
</gene>
<proteinExistence type="predicted"/>
<evidence type="ECO:0008006" key="3">
    <source>
        <dbReference type="Google" id="ProtNLM"/>
    </source>
</evidence>
<dbReference type="EMBL" id="WPAF01000001">
    <property type="protein sequence ID" value="KAF0135222.1"/>
    <property type="molecule type" value="Genomic_DNA"/>
</dbReference>
<comment type="caution">
    <text evidence="1">The sequence shown here is derived from an EMBL/GenBank/DDBJ whole genome shotgun (WGS) entry which is preliminary data.</text>
</comment>
<reference evidence="1 2" key="1">
    <citation type="submission" date="2019-12" db="EMBL/GenBank/DDBJ databases">
        <authorList>
            <person name="Wolfe R."/>
            <person name="Danczak R."/>
            <person name="Wilkins M."/>
        </authorList>
    </citation>
    <scope>NUCLEOTIDE SEQUENCE [LARGE SCALE GENOMIC DNA]</scope>
    <source>
        <strain evidence="1">X2_MaxBin.013</strain>
    </source>
</reference>
<protein>
    <recommendedName>
        <fullName evidence="3">WbqC family protein</fullName>
    </recommendedName>
</protein>
<dbReference type="Pfam" id="PF08889">
    <property type="entry name" value="WbqC"/>
    <property type="match status" value="1"/>
</dbReference>
<dbReference type="InterPro" id="IPR014985">
    <property type="entry name" value="WbqC"/>
</dbReference>
<accession>A0A833P0I7</accession>
<dbReference type="AlphaFoldDB" id="A0A833P0I7"/>
<organism evidence="1 2">
    <name type="scientific">Candidatus Saganbacteria bacterium</name>
    <dbReference type="NCBI Taxonomy" id="2575572"/>
    <lineage>
        <taxon>Bacteria</taxon>
        <taxon>Bacillati</taxon>
        <taxon>Saganbacteria</taxon>
    </lineage>
</organism>
<dbReference type="Proteomes" id="UP000488506">
    <property type="component" value="Unassembled WGS sequence"/>
</dbReference>